<dbReference type="Proteomes" id="UP000240357">
    <property type="component" value="Unassembled WGS sequence"/>
</dbReference>
<evidence type="ECO:0000313" key="1">
    <source>
        <dbReference type="EMBL" id="PSR56734.1"/>
    </source>
</evidence>
<comment type="caution">
    <text evidence="1">The sequence shown here is derived from an EMBL/GenBank/DDBJ whole genome shotgun (WGS) entry which is preliminary data.</text>
</comment>
<gene>
    <name evidence="1" type="ORF">AHMF7605_26180</name>
</gene>
<dbReference type="EMBL" id="PYFT01000001">
    <property type="protein sequence ID" value="PSR56734.1"/>
    <property type="molecule type" value="Genomic_DNA"/>
</dbReference>
<organism evidence="1 2">
    <name type="scientific">Adhaeribacter arboris</name>
    <dbReference type="NCBI Taxonomy" id="2072846"/>
    <lineage>
        <taxon>Bacteria</taxon>
        <taxon>Pseudomonadati</taxon>
        <taxon>Bacteroidota</taxon>
        <taxon>Cytophagia</taxon>
        <taxon>Cytophagales</taxon>
        <taxon>Hymenobacteraceae</taxon>
        <taxon>Adhaeribacter</taxon>
    </lineage>
</organism>
<dbReference type="OrthoDB" id="1072451at2"/>
<proteinExistence type="predicted"/>
<accession>A0A2T2YMJ5</accession>
<reference evidence="1 2" key="1">
    <citation type="submission" date="2018-03" db="EMBL/GenBank/DDBJ databases">
        <title>Adhaeribacter sp. HMF7605 Genome sequencing and assembly.</title>
        <authorList>
            <person name="Kang H."/>
            <person name="Kang J."/>
            <person name="Cha I."/>
            <person name="Kim H."/>
            <person name="Joh K."/>
        </authorList>
    </citation>
    <scope>NUCLEOTIDE SEQUENCE [LARGE SCALE GENOMIC DNA]</scope>
    <source>
        <strain evidence="1 2">HMF7605</strain>
    </source>
</reference>
<name>A0A2T2YMJ5_9BACT</name>
<sequence>MPIDRSRYPKNWNLISYFVRFTRAKGKCEFCGAEHGKPHPTTGSMVYLQAIHVKHTLEANSWEDYKAACQKCHFTYDRRASQMARRYGKCYRDTQLDLFT</sequence>
<dbReference type="AlphaFoldDB" id="A0A2T2YMJ5"/>
<keyword evidence="2" id="KW-1185">Reference proteome</keyword>
<protein>
    <recommendedName>
        <fullName evidence="3">HNH endonuclease</fullName>
    </recommendedName>
</protein>
<evidence type="ECO:0000313" key="2">
    <source>
        <dbReference type="Proteomes" id="UP000240357"/>
    </source>
</evidence>
<evidence type="ECO:0008006" key="3">
    <source>
        <dbReference type="Google" id="ProtNLM"/>
    </source>
</evidence>
<dbReference type="RefSeq" id="WP_106932910.1">
    <property type="nucleotide sequence ID" value="NZ_PYFT01000001.1"/>
</dbReference>